<dbReference type="Proteomes" id="UP000594681">
    <property type="component" value="Chromosome"/>
</dbReference>
<sequence length="245" mass="26399">MPCTLTYISPGGASYELFTGRYKEPFIEQDSLTGFVGTFEDNPVETVGVPGARVDFRDRVIRSIEGEFAAVVFNRAQWAQLRRDFSTRRAGELVLDCGQGAYHLKVRLRAPLPAPSVVPDLGTRLVVGLVADGGVWESFVSAPGPVVTVTNPGDVPIWPVVVWNGAGGAVTLPSGVQFRLPAVTQEYRLPLDRLAGGRALPTSGDGAPVVVDMVGECVPVDQTRTYRLPSGARLEYTIGVFDPWI</sequence>
<evidence type="ECO:0000313" key="1">
    <source>
        <dbReference type="EMBL" id="QPK78260.1"/>
    </source>
</evidence>
<dbReference type="RefSeq" id="WP_165006330.1">
    <property type="nucleotide sequence ID" value="NZ_CP064954.1"/>
</dbReference>
<reference evidence="1 2" key="1">
    <citation type="submission" date="2020-11" db="EMBL/GenBank/DDBJ databases">
        <title>Corynebacterium sp. ZJ-599.</title>
        <authorList>
            <person name="Zhou J."/>
        </authorList>
    </citation>
    <scope>NUCLEOTIDE SEQUENCE [LARGE SCALE GENOMIC DNA]</scope>
    <source>
        <strain evidence="1 2">ZJ-599</strain>
    </source>
</reference>
<dbReference type="EMBL" id="CP064954">
    <property type="protein sequence ID" value="QPK78260.1"/>
    <property type="molecule type" value="Genomic_DNA"/>
</dbReference>
<proteinExistence type="predicted"/>
<evidence type="ECO:0000313" key="2">
    <source>
        <dbReference type="Proteomes" id="UP000594681"/>
    </source>
</evidence>
<organism evidence="1 2">
    <name type="scientific">Corynebacterium lizhenjunii</name>
    <dbReference type="NCBI Taxonomy" id="2709394"/>
    <lineage>
        <taxon>Bacteria</taxon>
        <taxon>Bacillati</taxon>
        <taxon>Actinomycetota</taxon>
        <taxon>Actinomycetes</taxon>
        <taxon>Mycobacteriales</taxon>
        <taxon>Corynebacteriaceae</taxon>
        <taxon>Corynebacterium</taxon>
    </lineage>
</organism>
<accession>A0A7T0KCH9</accession>
<keyword evidence="2" id="KW-1185">Reference proteome</keyword>
<dbReference type="AlphaFoldDB" id="A0A7T0KCH9"/>
<name>A0A7T0KCH9_9CORY</name>
<dbReference type="KEGG" id="cliz:G7Y31_06630"/>
<gene>
    <name evidence="1" type="ORF">G7Y31_06630</name>
</gene>
<protein>
    <submittedName>
        <fullName evidence="1">Uncharacterized protein</fullName>
    </submittedName>
</protein>